<dbReference type="AlphaFoldDB" id="A0A813VS29"/>
<evidence type="ECO:0000313" key="3">
    <source>
        <dbReference type="Proteomes" id="UP000663829"/>
    </source>
</evidence>
<sequence>MSDSYDDLRVDRRDPITLTKTYKKDVKNVKAGASRQHFLTFDDTTQNEDENRRQLTAYTWPAAIINFDKALKGIEQHDYEESLVHINKCLLLIPYHSQFYEMRAQLYLELCDFQSALLTLQKIILSYQVVTKDQEQSPSSKPIVNKEEKILNEKISFLRYIYILFCFNHTF</sequence>
<evidence type="ECO:0000313" key="1">
    <source>
        <dbReference type="EMBL" id="CAF0841438.1"/>
    </source>
</evidence>
<organism evidence="1 3">
    <name type="scientific">Didymodactylos carnosus</name>
    <dbReference type="NCBI Taxonomy" id="1234261"/>
    <lineage>
        <taxon>Eukaryota</taxon>
        <taxon>Metazoa</taxon>
        <taxon>Spiralia</taxon>
        <taxon>Gnathifera</taxon>
        <taxon>Rotifera</taxon>
        <taxon>Eurotatoria</taxon>
        <taxon>Bdelloidea</taxon>
        <taxon>Philodinida</taxon>
        <taxon>Philodinidae</taxon>
        <taxon>Didymodactylos</taxon>
    </lineage>
</organism>
<dbReference type="Proteomes" id="UP000663829">
    <property type="component" value="Unassembled WGS sequence"/>
</dbReference>
<protein>
    <submittedName>
        <fullName evidence="1">Uncharacterized protein</fullName>
    </submittedName>
</protein>
<proteinExistence type="predicted"/>
<dbReference type="EMBL" id="CAJNOQ010000815">
    <property type="protein sequence ID" value="CAF0841438.1"/>
    <property type="molecule type" value="Genomic_DNA"/>
</dbReference>
<dbReference type="Proteomes" id="UP000681722">
    <property type="component" value="Unassembled WGS sequence"/>
</dbReference>
<name>A0A813VS29_9BILA</name>
<dbReference type="Gene3D" id="1.25.40.10">
    <property type="entry name" value="Tetratricopeptide repeat domain"/>
    <property type="match status" value="1"/>
</dbReference>
<comment type="caution">
    <text evidence="1">The sequence shown here is derived from an EMBL/GenBank/DDBJ whole genome shotgun (WGS) entry which is preliminary data.</text>
</comment>
<gene>
    <name evidence="1" type="ORF">GPM918_LOCUS5586</name>
    <name evidence="2" type="ORF">SRO942_LOCUS5586</name>
</gene>
<dbReference type="PANTHER" id="PTHR45153:SF1">
    <property type="entry name" value="TETRATRICOPEPTIDE REPEAT PROTEIN 16"/>
    <property type="match status" value="1"/>
</dbReference>
<dbReference type="OrthoDB" id="1926212at2759"/>
<dbReference type="SUPFAM" id="SSF48452">
    <property type="entry name" value="TPR-like"/>
    <property type="match status" value="1"/>
</dbReference>
<keyword evidence="3" id="KW-1185">Reference proteome</keyword>
<dbReference type="InterPro" id="IPR011990">
    <property type="entry name" value="TPR-like_helical_dom_sf"/>
</dbReference>
<accession>A0A813VS29</accession>
<reference evidence="1" key="1">
    <citation type="submission" date="2021-02" db="EMBL/GenBank/DDBJ databases">
        <authorList>
            <person name="Nowell W R."/>
        </authorList>
    </citation>
    <scope>NUCLEOTIDE SEQUENCE</scope>
</reference>
<dbReference type="EMBL" id="CAJOBC010000815">
    <property type="protein sequence ID" value="CAF3628800.1"/>
    <property type="molecule type" value="Genomic_DNA"/>
</dbReference>
<evidence type="ECO:0000313" key="2">
    <source>
        <dbReference type="EMBL" id="CAF3628800.1"/>
    </source>
</evidence>
<dbReference type="PANTHER" id="PTHR45153">
    <property type="entry name" value="TETRATRICOPEPTIDE REPEAT PROTEIN 16"/>
    <property type="match status" value="1"/>
</dbReference>